<dbReference type="GO" id="GO:0015420">
    <property type="term" value="F:ABC-type vitamin B12 transporter activity"/>
    <property type="evidence" value="ECO:0007669"/>
    <property type="project" value="UniProtKB-UniRule"/>
</dbReference>
<feature type="transmembrane region" description="Helical" evidence="9">
    <location>
        <begin position="155"/>
        <end position="174"/>
    </location>
</feature>
<evidence type="ECO:0000256" key="2">
    <source>
        <dbReference type="ARBA" id="ARBA00004953"/>
    </source>
</evidence>
<feature type="transmembrane region" description="Helical" evidence="9">
    <location>
        <begin position="295"/>
        <end position="312"/>
    </location>
</feature>
<evidence type="ECO:0000256" key="4">
    <source>
        <dbReference type="ARBA" id="ARBA00022475"/>
    </source>
</evidence>
<keyword evidence="7 9" id="KW-1133">Transmembrane helix</keyword>
<evidence type="ECO:0000256" key="3">
    <source>
        <dbReference type="ARBA" id="ARBA00006263"/>
    </source>
</evidence>
<evidence type="ECO:0000313" key="11">
    <source>
        <dbReference type="Proteomes" id="UP000515733"/>
    </source>
</evidence>
<dbReference type="PANTHER" id="PTHR34308:SF1">
    <property type="entry name" value="COBALAMIN BIOSYNTHESIS PROTEIN CBIB"/>
    <property type="match status" value="1"/>
</dbReference>
<proteinExistence type="inferred from homology"/>
<dbReference type="RefSeq" id="WP_145771270.1">
    <property type="nucleotide sequence ID" value="NZ_LR778301.1"/>
</dbReference>
<evidence type="ECO:0000256" key="6">
    <source>
        <dbReference type="ARBA" id="ARBA00022692"/>
    </source>
</evidence>
<dbReference type="PANTHER" id="PTHR34308">
    <property type="entry name" value="COBALAMIN BIOSYNTHESIS PROTEIN CBIB"/>
    <property type="match status" value="1"/>
</dbReference>
<keyword evidence="5 9" id="KW-0169">Cobalamin biosynthesis</keyword>
<dbReference type="OrthoDB" id="9811967at2"/>
<evidence type="ECO:0000256" key="1">
    <source>
        <dbReference type="ARBA" id="ARBA00004651"/>
    </source>
</evidence>
<gene>
    <name evidence="9 10" type="primary">cobD</name>
    <name evidence="10" type="ORF">DENOEST_2509</name>
</gene>
<dbReference type="Pfam" id="PF03186">
    <property type="entry name" value="CobD_Cbib"/>
    <property type="match status" value="1"/>
</dbReference>
<sequence>MAEGFLLLMAASLAVLADRLLGEPRRWHPLVGFGRLSRWIEARCRLSNVLPRHDRLLGVAAWGLAVLPPLMASMLLCQLPWGLGWLVSAACLYFALGARSLEQHVGVVETALLGGDLPGARLAVGCIVSRDSTGLDAPATVRAALETTLENGNDAVFAALFWFALLGGPGAVLYRLTNTLDAMWGYKSERYLHFGWAAARFDDVLNWLPARLTALTYALLGNTRQALDCWRRQASAWESPNAGPVMAAGAGSLGLVLGGAASYEGCMEPRPTLGMGAAPEAKDIQRGLALVRRGLMLWLLLWGLGVMVAGAVL</sequence>
<protein>
    <recommendedName>
        <fullName evidence="9">Cobalamin biosynthesis protein CobD</fullName>
    </recommendedName>
</protein>
<dbReference type="GO" id="GO:0048472">
    <property type="term" value="F:threonine-phosphate decarboxylase activity"/>
    <property type="evidence" value="ECO:0007669"/>
    <property type="project" value="InterPro"/>
</dbReference>
<dbReference type="InterPro" id="IPR004485">
    <property type="entry name" value="Cobalamin_biosynth_CobD/CbiB"/>
</dbReference>
<keyword evidence="6 9" id="KW-0812">Transmembrane</keyword>
<evidence type="ECO:0000256" key="5">
    <source>
        <dbReference type="ARBA" id="ARBA00022573"/>
    </source>
</evidence>
<dbReference type="UniPathway" id="UPA00148"/>
<keyword evidence="4 9" id="KW-1003">Cell membrane</keyword>
<reference evidence="10 11" key="1">
    <citation type="submission" date="2020-03" db="EMBL/GenBank/DDBJ databases">
        <authorList>
            <consortium name="Genoscope - CEA"/>
            <person name="William W."/>
        </authorList>
    </citation>
    <scope>NUCLEOTIDE SEQUENCE [LARGE SCALE GENOMIC DNA]</scope>
    <source>
        <strain evidence="11">DSM 16959</strain>
    </source>
</reference>
<name>A0A6S6XXH9_9PROT</name>
<dbReference type="GO" id="GO:0005886">
    <property type="term" value="C:plasma membrane"/>
    <property type="evidence" value="ECO:0007669"/>
    <property type="project" value="UniProtKB-SubCell"/>
</dbReference>
<dbReference type="EMBL" id="LR778301">
    <property type="protein sequence ID" value="CAB1369674.1"/>
    <property type="molecule type" value="Genomic_DNA"/>
</dbReference>
<evidence type="ECO:0000313" key="10">
    <source>
        <dbReference type="EMBL" id="CAB1369674.1"/>
    </source>
</evidence>
<dbReference type="Proteomes" id="UP000515733">
    <property type="component" value="Chromosome"/>
</dbReference>
<dbReference type="GO" id="GO:0009236">
    <property type="term" value="P:cobalamin biosynthetic process"/>
    <property type="evidence" value="ECO:0007669"/>
    <property type="project" value="UniProtKB-UniRule"/>
</dbReference>
<comment type="similarity">
    <text evidence="3 9">Belongs to the CobD/CbiB family.</text>
</comment>
<dbReference type="KEGG" id="doe:DENOEST_2509"/>
<dbReference type="AlphaFoldDB" id="A0A6S6XXH9"/>
<comment type="subcellular location">
    <subcellularLocation>
        <location evidence="1 9">Cell membrane</location>
        <topology evidence="1 9">Multi-pass membrane protein</topology>
    </subcellularLocation>
</comment>
<keyword evidence="8 9" id="KW-0472">Membrane</keyword>
<dbReference type="HAMAP" id="MF_00024">
    <property type="entry name" value="CobD_CbiB"/>
    <property type="match status" value="1"/>
</dbReference>
<evidence type="ECO:0000256" key="8">
    <source>
        <dbReference type="ARBA" id="ARBA00023136"/>
    </source>
</evidence>
<comment type="pathway">
    <text evidence="2 9">Cofactor biosynthesis; adenosylcobalamin biosynthesis.</text>
</comment>
<comment type="caution">
    <text evidence="9">Lacks conserved residue(s) required for the propagation of feature annotation.</text>
</comment>
<organism evidence="10 11">
    <name type="scientific">Denitratisoma oestradiolicum</name>
    <dbReference type="NCBI Taxonomy" id="311182"/>
    <lineage>
        <taxon>Bacteria</taxon>
        <taxon>Pseudomonadati</taxon>
        <taxon>Pseudomonadota</taxon>
        <taxon>Betaproteobacteria</taxon>
        <taxon>Nitrosomonadales</taxon>
        <taxon>Sterolibacteriaceae</taxon>
        <taxon>Denitratisoma</taxon>
    </lineage>
</organism>
<comment type="function">
    <text evidence="9">Converts cobyric acid to cobinamide by the addition of aminopropanol on the F carboxylic group.</text>
</comment>
<evidence type="ECO:0000256" key="7">
    <source>
        <dbReference type="ARBA" id="ARBA00022989"/>
    </source>
</evidence>
<keyword evidence="11" id="KW-1185">Reference proteome</keyword>
<evidence type="ECO:0000256" key="9">
    <source>
        <dbReference type="HAMAP-Rule" id="MF_00024"/>
    </source>
</evidence>
<dbReference type="NCBIfam" id="TIGR00380">
    <property type="entry name" value="cobal_cbiB"/>
    <property type="match status" value="1"/>
</dbReference>
<accession>A0A6S6XXH9</accession>